<sequence length="64" mass="7154">MGLLASFHLYLGMDLLLVNNKISWNFDNTQIVGYVNFHLVGEGSSYSPPCNYHSSSPIAFVINF</sequence>
<evidence type="ECO:0000313" key="1">
    <source>
        <dbReference type="EMBL" id="JAP11771.1"/>
    </source>
</evidence>
<proteinExistence type="predicted"/>
<reference evidence="1" key="1">
    <citation type="submission" date="2015-12" db="EMBL/GenBank/DDBJ databases">
        <title>Gene expression during late stages of embryo sac development: a critical building block for successful pollen-pistil interactions.</title>
        <authorList>
            <person name="Liu Y."/>
            <person name="Joly V."/>
            <person name="Sabar M."/>
            <person name="Matton D.P."/>
        </authorList>
    </citation>
    <scope>NUCLEOTIDE SEQUENCE</scope>
</reference>
<accession>A0A0V0GX29</accession>
<dbReference type="AlphaFoldDB" id="A0A0V0GX29"/>
<dbReference type="EMBL" id="GEDG01030722">
    <property type="protein sequence ID" value="JAP11771.1"/>
    <property type="molecule type" value="Transcribed_RNA"/>
</dbReference>
<organism evidence="1">
    <name type="scientific">Solanum chacoense</name>
    <name type="common">Chaco potato</name>
    <dbReference type="NCBI Taxonomy" id="4108"/>
    <lineage>
        <taxon>Eukaryota</taxon>
        <taxon>Viridiplantae</taxon>
        <taxon>Streptophyta</taxon>
        <taxon>Embryophyta</taxon>
        <taxon>Tracheophyta</taxon>
        <taxon>Spermatophyta</taxon>
        <taxon>Magnoliopsida</taxon>
        <taxon>eudicotyledons</taxon>
        <taxon>Gunneridae</taxon>
        <taxon>Pentapetalae</taxon>
        <taxon>asterids</taxon>
        <taxon>lamiids</taxon>
        <taxon>Solanales</taxon>
        <taxon>Solanaceae</taxon>
        <taxon>Solanoideae</taxon>
        <taxon>Solaneae</taxon>
        <taxon>Solanum</taxon>
    </lineage>
</organism>
<protein>
    <submittedName>
        <fullName evidence="1">Putative ovule protein</fullName>
    </submittedName>
</protein>
<name>A0A0V0GX29_SOLCH</name>